<evidence type="ECO:0000313" key="1">
    <source>
        <dbReference type="EMBL" id="HIX03232.1"/>
    </source>
</evidence>
<gene>
    <name evidence="1" type="ORF">H9863_03830</name>
</gene>
<dbReference type="NCBIfam" id="TIGR01484">
    <property type="entry name" value="HAD-SF-IIB"/>
    <property type="match status" value="1"/>
</dbReference>
<dbReference type="Proteomes" id="UP000824202">
    <property type="component" value="Unassembled WGS sequence"/>
</dbReference>
<dbReference type="InterPro" id="IPR023214">
    <property type="entry name" value="HAD_sf"/>
</dbReference>
<dbReference type="PANTHER" id="PTHR10000">
    <property type="entry name" value="PHOSPHOSERINE PHOSPHATASE"/>
    <property type="match status" value="1"/>
</dbReference>
<dbReference type="SFLD" id="SFLDG01140">
    <property type="entry name" value="C2.B:_Phosphomannomutase_and_P"/>
    <property type="match status" value="1"/>
</dbReference>
<dbReference type="NCBIfam" id="TIGR00099">
    <property type="entry name" value="Cof-subfamily"/>
    <property type="match status" value="1"/>
</dbReference>
<dbReference type="PROSITE" id="PS01229">
    <property type="entry name" value="COF_2"/>
    <property type="match status" value="1"/>
</dbReference>
<dbReference type="EMBL" id="DXFT01000076">
    <property type="protein sequence ID" value="HIX03232.1"/>
    <property type="molecule type" value="Genomic_DNA"/>
</dbReference>
<dbReference type="SUPFAM" id="SSF56784">
    <property type="entry name" value="HAD-like"/>
    <property type="match status" value="1"/>
</dbReference>
<dbReference type="Gene3D" id="3.30.1240.10">
    <property type="match status" value="1"/>
</dbReference>
<dbReference type="SFLD" id="SFLDG01144">
    <property type="entry name" value="C2.B.4:_PGP_Like"/>
    <property type="match status" value="1"/>
</dbReference>
<comment type="caution">
    <text evidence="1">The sequence shown here is derived from an EMBL/GenBank/DDBJ whole genome shotgun (WGS) entry which is preliminary data.</text>
</comment>
<dbReference type="Gene3D" id="3.40.50.1000">
    <property type="entry name" value="HAD superfamily/HAD-like"/>
    <property type="match status" value="1"/>
</dbReference>
<dbReference type="SFLD" id="SFLDS00003">
    <property type="entry name" value="Haloacid_Dehalogenase"/>
    <property type="match status" value="1"/>
</dbReference>
<dbReference type="AlphaFoldDB" id="A0A9D1UZG0"/>
<sequence>MIKAVFFDIDGTLVGFSTHRIPESAKEAIGQLKAKGIKVFIATGRHWKVINNLDGLEFDGYVTLNGTCCYAGKDRLVYKKAIPAEDVRRLAVIEAGAGAFPCIVVRESDMFINCLNAETDEVFRLLNFPVPPVRDFREALEAEVFQLIGFFREAQEQEVMAQLPGCEATRWNPLFTDIVPRGGSKRVGMEKLLGYFGISRAECMAFGDGGNDIPMLEYAGIGVAMGNAGEEVKATADYVAPPVDEDGIARTLRHFGLVD</sequence>
<evidence type="ECO:0000313" key="2">
    <source>
        <dbReference type="Proteomes" id="UP000824202"/>
    </source>
</evidence>
<dbReference type="PANTHER" id="PTHR10000:SF25">
    <property type="entry name" value="PHOSPHATASE YKRA-RELATED"/>
    <property type="match status" value="1"/>
</dbReference>
<reference evidence="1" key="1">
    <citation type="journal article" date="2021" name="PeerJ">
        <title>Extensive microbial diversity within the chicken gut microbiome revealed by metagenomics and culture.</title>
        <authorList>
            <person name="Gilroy R."/>
            <person name="Ravi A."/>
            <person name="Getino M."/>
            <person name="Pursley I."/>
            <person name="Horton D.L."/>
            <person name="Alikhan N.F."/>
            <person name="Baker D."/>
            <person name="Gharbi K."/>
            <person name="Hall N."/>
            <person name="Watson M."/>
            <person name="Adriaenssens E.M."/>
            <person name="Foster-Nyarko E."/>
            <person name="Jarju S."/>
            <person name="Secka A."/>
            <person name="Antonio M."/>
            <person name="Oren A."/>
            <person name="Chaudhuri R.R."/>
            <person name="La Ragione R."/>
            <person name="Hildebrand F."/>
            <person name="Pallen M.J."/>
        </authorList>
    </citation>
    <scope>NUCLEOTIDE SEQUENCE</scope>
    <source>
        <strain evidence="1">23274</strain>
    </source>
</reference>
<organism evidence="1 2">
    <name type="scientific">Candidatus Odoribacter faecigallinarum</name>
    <dbReference type="NCBI Taxonomy" id="2838706"/>
    <lineage>
        <taxon>Bacteria</taxon>
        <taxon>Pseudomonadati</taxon>
        <taxon>Bacteroidota</taxon>
        <taxon>Bacteroidia</taxon>
        <taxon>Bacteroidales</taxon>
        <taxon>Odoribacteraceae</taxon>
        <taxon>Odoribacter</taxon>
    </lineage>
</organism>
<dbReference type="InterPro" id="IPR036412">
    <property type="entry name" value="HAD-like_sf"/>
</dbReference>
<protein>
    <submittedName>
        <fullName evidence="1">Cof-type HAD-IIB family hydrolase</fullName>
    </submittedName>
</protein>
<accession>A0A9D1UZG0</accession>
<reference evidence="1" key="2">
    <citation type="submission" date="2021-04" db="EMBL/GenBank/DDBJ databases">
        <authorList>
            <person name="Gilroy R."/>
        </authorList>
    </citation>
    <scope>NUCLEOTIDE SEQUENCE</scope>
    <source>
        <strain evidence="1">23274</strain>
    </source>
</reference>
<dbReference type="GO" id="GO:0016791">
    <property type="term" value="F:phosphatase activity"/>
    <property type="evidence" value="ECO:0007669"/>
    <property type="project" value="TreeGrafter"/>
</dbReference>
<keyword evidence="1" id="KW-0378">Hydrolase</keyword>
<proteinExistence type="predicted"/>
<dbReference type="InterPro" id="IPR000150">
    <property type="entry name" value="Cof"/>
</dbReference>
<name>A0A9D1UZG0_9BACT</name>
<dbReference type="Pfam" id="PF08282">
    <property type="entry name" value="Hydrolase_3"/>
    <property type="match status" value="1"/>
</dbReference>
<dbReference type="InterPro" id="IPR006379">
    <property type="entry name" value="HAD-SF_hydro_IIB"/>
</dbReference>
<dbReference type="GO" id="GO:0005829">
    <property type="term" value="C:cytosol"/>
    <property type="evidence" value="ECO:0007669"/>
    <property type="project" value="TreeGrafter"/>
</dbReference>
<dbReference type="GO" id="GO:0000287">
    <property type="term" value="F:magnesium ion binding"/>
    <property type="evidence" value="ECO:0007669"/>
    <property type="project" value="TreeGrafter"/>
</dbReference>